<organism evidence="1 2">
    <name type="scientific">Sphingosinicella rhizophila</name>
    <dbReference type="NCBI Taxonomy" id="3050082"/>
    <lineage>
        <taxon>Bacteria</taxon>
        <taxon>Pseudomonadati</taxon>
        <taxon>Pseudomonadota</taxon>
        <taxon>Alphaproteobacteria</taxon>
        <taxon>Sphingomonadales</taxon>
        <taxon>Sphingosinicellaceae</taxon>
        <taxon>Sphingosinicella</taxon>
    </lineage>
</organism>
<protein>
    <submittedName>
        <fullName evidence="1">DUF6522 family protein</fullName>
    </submittedName>
</protein>
<reference evidence="1 2" key="1">
    <citation type="submission" date="2023-05" db="EMBL/GenBank/DDBJ databases">
        <authorList>
            <person name="Guo Y."/>
        </authorList>
    </citation>
    <scope>NUCLEOTIDE SEQUENCE [LARGE SCALE GENOMIC DNA]</scope>
    <source>
        <strain evidence="1 2">GR2756</strain>
    </source>
</reference>
<keyword evidence="2" id="KW-1185">Reference proteome</keyword>
<dbReference type="RefSeq" id="WP_315727005.1">
    <property type="nucleotide sequence ID" value="NZ_JAVUPU010000006.1"/>
</dbReference>
<accession>A0ABU3Q927</accession>
<proteinExistence type="predicted"/>
<dbReference type="Proteomes" id="UP001259572">
    <property type="component" value="Unassembled WGS sequence"/>
</dbReference>
<evidence type="ECO:0000313" key="1">
    <source>
        <dbReference type="EMBL" id="MDT9599909.1"/>
    </source>
</evidence>
<name>A0ABU3Q927_9SPHN</name>
<dbReference type="Pfam" id="PF20132">
    <property type="entry name" value="DUF6522"/>
    <property type="match status" value="1"/>
</dbReference>
<dbReference type="InterPro" id="IPR045389">
    <property type="entry name" value="DUF6522"/>
</dbReference>
<sequence length="80" mass="8499">MTKVEIGDDSFDIDASLIADGLGLAPSAVPELMKAGRITSLCERGEGADAGRHRLSLFHGNRRLRLVVDGDGNIVETSYA</sequence>
<evidence type="ECO:0000313" key="2">
    <source>
        <dbReference type="Proteomes" id="UP001259572"/>
    </source>
</evidence>
<dbReference type="EMBL" id="JAVUPU010000006">
    <property type="protein sequence ID" value="MDT9599909.1"/>
    <property type="molecule type" value="Genomic_DNA"/>
</dbReference>
<comment type="caution">
    <text evidence="1">The sequence shown here is derived from an EMBL/GenBank/DDBJ whole genome shotgun (WGS) entry which is preliminary data.</text>
</comment>
<gene>
    <name evidence="1" type="ORF">RQX22_13185</name>
</gene>